<sequence length="44" mass="4757">MPSLICAGQQSAHSRGDRRSPQARGRRAGAACPRAIARRPARRC</sequence>
<keyword evidence="3" id="KW-1185">Reference proteome</keyword>
<protein>
    <submittedName>
        <fullName evidence="2">Uncharacterized protein</fullName>
    </submittedName>
</protein>
<accession>A0A401TZ62</accession>
<gene>
    <name evidence="2" type="ORF">chiPu_0031903</name>
</gene>
<feature type="region of interest" description="Disordered" evidence="1">
    <location>
        <begin position="1"/>
        <end position="44"/>
    </location>
</feature>
<proteinExistence type="predicted"/>
<evidence type="ECO:0000256" key="1">
    <source>
        <dbReference type="SAM" id="MobiDB-lite"/>
    </source>
</evidence>
<organism evidence="2 3">
    <name type="scientific">Chiloscyllium punctatum</name>
    <name type="common">Brownbanded bambooshark</name>
    <name type="synonym">Hemiscyllium punctatum</name>
    <dbReference type="NCBI Taxonomy" id="137246"/>
    <lineage>
        <taxon>Eukaryota</taxon>
        <taxon>Metazoa</taxon>
        <taxon>Chordata</taxon>
        <taxon>Craniata</taxon>
        <taxon>Vertebrata</taxon>
        <taxon>Chondrichthyes</taxon>
        <taxon>Elasmobranchii</taxon>
        <taxon>Galeomorphii</taxon>
        <taxon>Galeoidea</taxon>
        <taxon>Orectolobiformes</taxon>
        <taxon>Hemiscylliidae</taxon>
        <taxon>Chiloscyllium</taxon>
    </lineage>
</organism>
<feature type="non-terminal residue" evidence="2">
    <location>
        <position position="44"/>
    </location>
</feature>
<comment type="caution">
    <text evidence="2">The sequence shown here is derived from an EMBL/GenBank/DDBJ whole genome shotgun (WGS) entry which is preliminary data.</text>
</comment>
<name>A0A401TZ62_CHIPU</name>
<evidence type="ECO:0000313" key="3">
    <source>
        <dbReference type="Proteomes" id="UP000287033"/>
    </source>
</evidence>
<dbReference type="AlphaFoldDB" id="A0A401TZ62"/>
<evidence type="ECO:0000313" key="2">
    <source>
        <dbReference type="EMBL" id="GCC47896.1"/>
    </source>
</evidence>
<reference evidence="2 3" key="1">
    <citation type="journal article" date="2018" name="Nat. Ecol. Evol.">
        <title>Shark genomes provide insights into elasmobranch evolution and the origin of vertebrates.</title>
        <authorList>
            <person name="Hara Y"/>
            <person name="Yamaguchi K"/>
            <person name="Onimaru K"/>
            <person name="Kadota M"/>
            <person name="Koyanagi M"/>
            <person name="Keeley SD"/>
            <person name="Tatsumi K"/>
            <person name="Tanaka K"/>
            <person name="Motone F"/>
            <person name="Kageyama Y"/>
            <person name="Nozu R"/>
            <person name="Adachi N"/>
            <person name="Nishimura O"/>
            <person name="Nakagawa R"/>
            <person name="Tanegashima C"/>
            <person name="Kiyatake I"/>
            <person name="Matsumoto R"/>
            <person name="Murakumo K"/>
            <person name="Nishida K"/>
            <person name="Terakita A"/>
            <person name="Kuratani S"/>
            <person name="Sato K"/>
            <person name="Hyodo S Kuraku.S."/>
        </authorList>
    </citation>
    <scope>NUCLEOTIDE SEQUENCE [LARGE SCALE GENOMIC DNA]</scope>
</reference>
<dbReference type="EMBL" id="BEZZ01221950">
    <property type="protein sequence ID" value="GCC47896.1"/>
    <property type="molecule type" value="Genomic_DNA"/>
</dbReference>
<dbReference type="Proteomes" id="UP000287033">
    <property type="component" value="Unassembled WGS sequence"/>
</dbReference>